<sequence>YHAYQVIKAQGIPDENIIVFHYDDLPTSKQNPTPGIVVNKPEGPDVYHGVPKHFTGKDVTPENFLAVLKGNETLEKSGKKVVKSGPNDHVFVYLMDHGGHQIVAFPNGILHAQDLNNALIDMHKNNRFSKLVFYLEACESGSMFDKLLPTDINVYAITATKPDELGWFCYHDAKVYKTYLATFFAVNWLVDSESHDPKVESLEQQYEYIKAKNNFTMDGQVHTQHAQQYGDLSIANLHLSEFLGTKTSSRMHMNSLPLDMNGQEFVSFRDVAIRVLEKNIESTDNISLKLGYTQELERILNGRQYVNKLFADYVNKLERILNGRQYVNKLFADYVNSIQHLLKVETHAKPTNGPCYRKLVDTFHTECLNVGQNPYVLSKLQTFVNICEQMRDSSDADIAVNRLIQHCDRNASVYHAYQVVHSRGIPDDHIIAMYYNDIPFHTSNPTPGVVVHTPNGSNVYTGVPNDYIGDHVTPENFLGVLKGDKILQRNGRRVLNSGPNDHVFVYLMDHGGKGLKTFEQRHLMHIRVFFPTGVLQAKDLNNALIDMHKSKKFSKLVFYLEACESGSMFDKLLPNNINVYAVTATKRNELGWFCCYDYHRKIYVATDFSYNWLMNTEHDNNSRIETLQDQFDFIQNSTRNQHAQQFGDLSIAKLPVSQFLGSKI</sequence>
<dbReference type="PANTHER" id="PTHR12000">
    <property type="entry name" value="HEMOGLOBINASE FAMILY MEMBER"/>
    <property type="match status" value="1"/>
</dbReference>
<dbReference type="EC" id="3.4.22.34" evidence="3"/>
<dbReference type="Proteomes" id="UP000728032">
    <property type="component" value="Unassembled WGS sequence"/>
</dbReference>
<dbReference type="Pfam" id="PF01650">
    <property type="entry name" value="Peptidase_C13"/>
    <property type="match status" value="2"/>
</dbReference>
<comment type="similarity">
    <text evidence="2">Belongs to the peptidase C13 family.</text>
</comment>
<keyword evidence="6" id="KW-1185">Reference proteome</keyword>
<evidence type="ECO:0000256" key="3">
    <source>
        <dbReference type="ARBA" id="ARBA00012628"/>
    </source>
</evidence>
<evidence type="ECO:0000313" key="5">
    <source>
        <dbReference type="EMBL" id="CAD7657960.1"/>
    </source>
</evidence>
<evidence type="ECO:0000256" key="4">
    <source>
        <dbReference type="PIRSR" id="PIRSR019663-1"/>
    </source>
</evidence>
<accession>A0A7R9MD45</accession>
<gene>
    <name evidence="5" type="ORF">ONB1V03_LOCUS14585</name>
</gene>
<proteinExistence type="inferred from homology"/>
<evidence type="ECO:0000256" key="1">
    <source>
        <dbReference type="ARBA" id="ARBA00000810"/>
    </source>
</evidence>
<dbReference type="OrthoDB" id="192611at2759"/>
<dbReference type="InterPro" id="IPR001096">
    <property type="entry name" value="Peptidase_C13"/>
</dbReference>
<dbReference type="CDD" id="cd21115">
    <property type="entry name" value="legumain_C"/>
    <property type="match status" value="1"/>
</dbReference>
<feature type="non-terminal residue" evidence="5">
    <location>
        <position position="1"/>
    </location>
</feature>
<dbReference type="InterPro" id="IPR048501">
    <property type="entry name" value="Legum_prodom"/>
</dbReference>
<evidence type="ECO:0000313" key="6">
    <source>
        <dbReference type="Proteomes" id="UP000728032"/>
    </source>
</evidence>
<dbReference type="EMBL" id="CAJPVJ010014009">
    <property type="protein sequence ID" value="CAG2175146.1"/>
    <property type="molecule type" value="Genomic_DNA"/>
</dbReference>
<name>A0A7R9MD45_9ACAR</name>
<comment type="catalytic activity">
    <reaction evidence="1">
        <text>Hydrolysis of proteins and small molecule substrates at -Asn-|-Xaa- bonds.</text>
        <dbReference type="EC" id="3.4.22.34"/>
    </reaction>
</comment>
<dbReference type="PANTHER" id="PTHR12000:SF42">
    <property type="entry name" value="LEGUMAIN"/>
    <property type="match status" value="1"/>
</dbReference>
<dbReference type="GO" id="GO:0004197">
    <property type="term" value="F:cysteine-type endopeptidase activity"/>
    <property type="evidence" value="ECO:0007669"/>
    <property type="project" value="UniProtKB-EC"/>
</dbReference>
<dbReference type="Gene3D" id="3.40.50.1460">
    <property type="match status" value="2"/>
</dbReference>
<dbReference type="PIRSF" id="PIRSF500139">
    <property type="entry name" value="AE"/>
    <property type="match status" value="1"/>
</dbReference>
<dbReference type="GO" id="GO:0005773">
    <property type="term" value="C:vacuole"/>
    <property type="evidence" value="ECO:0007669"/>
    <property type="project" value="GOC"/>
</dbReference>
<dbReference type="GO" id="GO:0006624">
    <property type="term" value="P:vacuolar protein processing"/>
    <property type="evidence" value="ECO:0007669"/>
    <property type="project" value="TreeGrafter"/>
</dbReference>
<feature type="active site" evidence="4">
    <location>
        <position position="97"/>
    </location>
</feature>
<dbReference type="EMBL" id="OC928834">
    <property type="protein sequence ID" value="CAD7657960.1"/>
    <property type="molecule type" value="Genomic_DNA"/>
</dbReference>
<organism evidence="5">
    <name type="scientific">Oppiella nova</name>
    <dbReference type="NCBI Taxonomy" id="334625"/>
    <lineage>
        <taxon>Eukaryota</taxon>
        <taxon>Metazoa</taxon>
        <taxon>Ecdysozoa</taxon>
        <taxon>Arthropoda</taxon>
        <taxon>Chelicerata</taxon>
        <taxon>Arachnida</taxon>
        <taxon>Acari</taxon>
        <taxon>Acariformes</taxon>
        <taxon>Sarcoptiformes</taxon>
        <taxon>Oribatida</taxon>
        <taxon>Brachypylina</taxon>
        <taxon>Oppioidea</taxon>
        <taxon>Oppiidae</taxon>
        <taxon>Oppiella</taxon>
    </lineage>
</organism>
<dbReference type="InterPro" id="IPR043577">
    <property type="entry name" value="AE"/>
</dbReference>
<feature type="active site" description="Nucleophile" evidence="4">
    <location>
        <position position="138"/>
    </location>
</feature>
<reference evidence="5" key="1">
    <citation type="submission" date="2020-11" db="EMBL/GenBank/DDBJ databases">
        <authorList>
            <person name="Tran Van P."/>
        </authorList>
    </citation>
    <scope>NUCLEOTIDE SEQUENCE</scope>
</reference>
<dbReference type="AlphaFoldDB" id="A0A7R9MD45"/>
<dbReference type="PIRSF" id="PIRSF019663">
    <property type="entry name" value="Legumain"/>
    <property type="match status" value="1"/>
</dbReference>
<dbReference type="GO" id="GO:0051603">
    <property type="term" value="P:proteolysis involved in protein catabolic process"/>
    <property type="evidence" value="ECO:0007669"/>
    <property type="project" value="InterPro"/>
</dbReference>
<dbReference type="PRINTS" id="PR00776">
    <property type="entry name" value="HEMOGLOBNASE"/>
</dbReference>
<feature type="non-terminal residue" evidence="5">
    <location>
        <position position="664"/>
    </location>
</feature>
<protein>
    <recommendedName>
        <fullName evidence="3">legumain</fullName>
        <ecNumber evidence="3">3.4.22.34</ecNumber>
    </recommendedName>
</protein>
<evidence type="ECO:0000256" key="2">
    <source>
        <dbReference type="ARBA" id="ARBA00009941"/>
    </source>
</evidence>